<organism evidence="1 2">
    <name type="scientific">Pyronema omphalodes (strain CBS 100304)</name>
    <name type="common">Pyronema confluens</name>
    <dbReference type="NCBI Taxonomy" id="1076935"/>
    <lineage>
        <taxon>Eukaryota</taxon>
        <taxon>Fungi</taxon>
        <taxon>Dikarya</taxon>
        <taxon>Ascomycota</taxon>
        <taxon>Pezizomycotina</taxon>
        <taxon>Pezizomycetes</taxon>
        <taxon>Pezizales</taxon>
        <taxon>Pyronemataceae</taxon>
        <taxon>Pyronema</taxon>
    </lineage>
</organism>
<sequence>MGVLGNVRMGRIRCPPRH</sequence>
<protein>
    <submittedName>
        <fullName evidence="1">Uncharacterized protein</fullName>
    </submittedName>
</protein>
<dbReference type="AlphaFoldDB" id="U4LGV7"/>
<evidence type="ECO:0000313" key="2">
    <source>
        <dbReference type="Proteomes" id="UP000018144"/>
    </source>
</evidence>
<evidence type="ECO:0000313" key="1">
    <source>
        <dbReference type="EMBL" id="CCX11029.1"/>
    </source>
</evidence>
<name>U4LGV7_PYROM</name>
<reference evidence="1 2" key="1">
    <citation type="journal article" date="2013" name="PLoS Genet.">
        <title>The genome and development-dependent transcriptomes of Pyronema confluens: a window into fungal evolution.</title>
        <authorList>
            <person name="Traeger S."/>
            <person name="Altegoer F."/>
            <person name="Freitag M."/>
            <person name="Gabaldon T."/>
            <person name="Kempken F."/>
            <person name="Kumar A."/>
            <person name="Marcet-Houben M."/>
            <person name="Poggeler S."/>
            <person name="Stajich J.E."/>
            <person name="Nowrousian M."/>
        </authorList>
    </citation>
    <scope>NUCLEOTIDE SEQUENCE [LARGE SCALE GENOMIC DNA]</scope>
    <source>
        <strain evidence="2">CBS 100304</strain>
        <tissue evidence="1">Vegetative mycelium</tissue>
    </source>
</reference>
<dbReference type="EMBL" id="HF935586">
    <property type="protein sequence ID" value="CCX11029.1"/>
    <property type="molecule type" value="Genomic_DNA"/>
</dbReference>
<proteinExistence type="predicted"/>
<keyword evidence="2" id="KW-1185">Reference proteome</keyword>
<gene>
    <name evidence="1" type="ORF">PCON_10623</name>
</gene>
<accession>U4LGV7</accession>
<dbReference type="Proteomes" id="UP000018144">
    <property type="component" value="Unassembled WGS sequence"/>
</dbReference>